<evidence type="ECO:0000256" key="1">
    <source>
        <dbReference type="PROSITE-ProRule" id="PRU00285"/>
    </source>
</evidence>
<dbReference type="PROSITE" id="PS01031">
    <property type="entry name" value="SHSP"/>
    <property type="match status" value="1"/>
</dbReference>
<keyword evidence="5" id="KW-1185">Reference proteome</keyword>
<comment type="caution">
    <text evidence="4">The sequence shown here is derived from an EMBL/GenBank/DDBJ whole genome shotgun (WGS) entry which is preliminary data.</text>
</comment>
<evidence type="ECO:0000313" key="5">
    <source>
        <dbReference type="Proteomes" id="UP001500879"/>
    </source>
</evidence>
<dbReference type="Pfam" id="PF00011">
    <property type="entry name" value="HSP20"/>
    <property type="match status" value="1"/>
</dbReference>
<dbReference type="InterPro" id="IPR008978">
    <property type="entry name" value="HSP20-like_chaperone"/>
</dbReference>
<evidence type="ECO:0000313" key="4">
    <source>
        <dbReference type="EMBL" id="GAA0415362.1"/>
    </source>
</evidence>
<name>A0ABP3IQ37_9ACTN</name>
<feature type="domain" description="SHSP" evidence="3">
    <location>
        <begin position="32"/>
        <end position="105"/>
    </location>
</feature>
<evidence type="ECO:0000259" key="3">
    <source>
        <dbReference type="PROSITE" id="PS01031"/>
    </source>
</evidence>
<proteinExistence type="inferred from homology"/>
<organism evidence="4 5">
    <name type="scientific">Streptomyces luteireticuli</name>
    <dbReference type="NCBI Taxonomy" id="173858"/>
    <lineage>
        <taxon>Bacteria</taxon>
        <taxon>Bacillati</taxon>
        <taxon>Actinomycetota</taxon>
        <taxon>Actinomycetes</taxon>
        <taxon>Kitasatosporales</taxon>
        <taxon>Streptomycetaceae</taxon>
        <taxon>Streptomyces</taxon>
    </lineage>
</organism>
<dbReference type="SUPFAM" id="SSF49764">
    <property type="entry name" value="HSP20-like chaperones"/>
    <property type="match status" value="1"/>
</dbReference>
<dbReference type="EMBL" id="BAAABX010000048">
    <property type="protein sequence ID" value="GAA0415362.1"/>
    <property type="molecule type" value="Genomic_DNA"/>
</dbReference>
<sequence>MAGTPMPRHRSGLPELMEWLGSGFPDWPVTWRSRNAHVIPIEVTNGGEQYVLRAELPGLDPEKDIEISVEGDVLAIRAEHTESKEDKRHSEFRYGAFERSVRRTG</sequence>
<gene>
    <name evidence="4" type="ORF">GCM10010357_40830</name>
</gene>
<dbReference type="Gene3D" id="2.60.40.790">
    <property type="match status" value="1"/>
</dbReference>
<dbReference type="Proteomes" id="UP001500879">
    <property type="component" value="Unassembled WGS sequence"/>
</dbReference>
<evidence type="ECO:0000256" key="2">
    <source>
        <dbReference type="RuleBase" id="RU003616"/>
    </source>
</evidence>
<accession>A0ABP3IQ37</accession>
<dbReference type="CDD" id="cd06464">
    <property type="entry name" value="ACD_sHsps-like"/>
    <property type="match status" value="1"/>
</dbReference>
<protein>
    <recommendedName>
        <fullName evidence="3">SHSP domain-containing protein</fullName>
    </recommendedName>
</protein>
<dbReference type="RefSeq" id="WP_344026417.1">
    <property type="nucleotide sequence ID" value="NZ_BAAABX010000048.1"/>
</dbReference>
<dbReference type="InterPro" id="IPR002068">
    <property type="entry name" value="A-crystallin/Hsp20_dom"/>
</dbReference>
<comment type="similarity">
    <text evidence="1 2">Belongs to the small heat shock protein (HSP20) family.</text>
</comment>
<reference evidence="5" key="1">
    <citation type="journal article" date="2019" name="Int. J. Syst. Evol. Microbiol.">
        <title>The Global Catalogue of Microorganisms (GCM) 10K type strain sequencing project: providing services to taxonomists for standard genome sequencing and annotation.</title>
        <authorList>
            <consortium name="The Broad Institute Genomics Platform"/>
            <consortium name="The Broad Institute Genome Sequencing Center for Infectious Disease"/>
            <person name="Wu L."/>
            <person name="Ma J."/>
        </authorList>
    </citation>
    <scope>NUCLEOTIDE SEQUENCE [LARGE SCALE GENOMIC DNA]</scope>
    <source>
        <strain evidence="5">JCM 4788</strain>
    </source>
</reference>